<dbReference type="RefSeq" id="WP_191763461.1">
    <property type="nucleotide sequence ID" value="NZ_JACSPP010000013.1"/>
</dbReference>
<organism evidence="2 3">
    <name type="scientific">Phocaeicola intestinalis</name>
    <dbReference type="NCBI Taxonomy" id="2762212"/>
    <lineage>
        <taxon>Bacteria</taxon>
        <taxon>Pseudomonadati</taxon>
        <taxon>Bacteroidota</taxon>
        <taxon>Bacteroidia</taxon>
        <taxon>Bacteroidales</taxon>
        <taxon>Bacteroidaceae</taxon>
        <taxon>Phocaeicola</taxon>
    </lineage>
</organism>
<dbReference type="InterPro" id="IPR023614">
    <property type="entry name" value="Porin_dom_sf"/>
</dbReference>
<feature type="signal peptide" evidence="1">
    <location>
        <begin position="1"/>
        <end position="22"/>
    </location>
</feature>
<evidence type="ECO:0000313" key="2">
    <source>
        <dbReference type="EMBL" id="MBD8040046.1"/>
    </source>
</evidence>
<dbReference type="Pfam" id="PF07396">
    <property type="entry name" value="Porin_O_P"/>
    <property type="match status" value="1"/>
</dbReference>
<proteinExistence type="predicted"/>
<dbReference type="SUPFAM" id="SSF56935">
    <property type="entry name" value="Porins"/>
    <property type="match status" value="1"/>
</dbReference>
<keyword evidence="3" id="KW-1185">Reference proteome</keyword>
<feature type="chain" id="PRO_5047051521" evidence="1">
    <location>
        <begin position="23"/>
        <end position="376"/>
    </location>
</feature>
<dbReference type="EMBL" id="JACSPP010000013">
    <property type="protein sequence ID" value="MBD8040046.1"/>
    <property type="molecule type" value="Genomic_DNA"/>
</dbReference>
<sequence length="376" mass="42049">MKKIVAGLLSFILLLGGVTTQAQEQLKVKFRSRALLDAAVSGYGKEDVQGYYRLEDFRVGFKATYGQWEAKADIGLGGGKVAIKDLLLNYHFKNSVLSLGNAYEPFSMDMLISTADLRFHQSAASVLAFTDSRKLGATYHFYTDSWYLATGVYTHNDINKIGSSQKNAFVSTSRAVWRKQGEDHRLIHVGGAFSFRTKQVNTEEPPVGTVDSEGITSMFPASLLEAEVPNMGTEVKGVVEALYTAPRWMVQAEYYFDRLNRTDGGKAYRPHGGYIQGGFLLKGRGFEYDAMYGIPSRPATPQAIELVARLNYTDMNDNRAGIYGGEETDLSLGVNWYINQYLGVKLNGSYVWVGEHCNAFYKKDFFLAQLRLQYIF</sequence>
<keyword evidence="1" id="KW-0732">Signal</keyword>
<dbReference type="InterPro" id="IPR010870">
    <property type="entry name" value="Porin_O/P"/>
</dbReference>
<reference evidence="2 3" key="1">
    <citation type="submission" date="2020-08" db="EMBL/GenBank/DDBJ databases">
        <title>A Genomic Blueprint of the Chicken Gut Microbiome.</title>
        <authorList>
            <person name="Gilroy R."/>
            <person name="Ravi A."/>
            <person name="Getino M."/>
            <person name="Pursley I."/>
            <person name="Horton D.L."/>
            <person name="Alikhan N.-F."/>
            <person name="Baker D."/>
            <person name="Gharbi K."/>
            <person name="Hall N."/>
            <person name="Watson M."/>
            <person name="Adriaenssens E.M."/>
            <person name="Foster-Nyarko E."/>
            <person name="Jarju S."/>
            <person name="Secka A."/>
            <person name="Antonio M."/>
            <person name="Oren A."/>
            <person name="Chaudhuri R."/>
            <person name="La Ragione R.M."/>
            <person name="Hildebrand F."/>
            <person name="Pallen M.J."/>
        </authorList>
    </citation>
    <scope>NUCLEOTIDE SEQUENCE [LARGE SCALE GENOMIC DNA]</scope>
    <source>
        <strain evidence="2 3">Sa1CVN1</strain>
    </source>
</reference>
<gene>
    <name evidence="2" type="ORF">H9625_06215</name>
</gene>
<evidence type="ECO:0000313" key="3">
    <source>
        <dbReference type="Proteomes" id="UP000620874"/>
    </source>
</evidence>
<name>A0ABR8Y7E3_9BACT</name>
<comment type="caution">
    <text evidence="2">The sequence shown here is derived from an EMBL/GenBank/DDBJ whole genome shotgun (WGS) entry which is preliminary data.</text>
</comment>
<dbReference type="Gene3D" id="2.40.160.10">
    <property type="entry name" value="Porin"/>
    <property type="match status" value="1"/>
</dbReference>
<dbReference type="Proteomes" id="UP000620874">
    <property type="component" value="Unassembled WGS sequence"/>
</dbReference>
<accession>A0ABR8Y7E3</accession>
<protein>
    <submittedName>
        <fullName evidence="2">Porin</fullName>
    </submittedName>
</protein>
<evidence type="ECO:0000256" key="1">
    <source>
        <dbReference type="SAM" id="SignalP"/>
    </source>
</evidence>